<accession>A0A174MCD5</accession>
<proteinExistence type="predicted"/>
<protein>
    <recommendedName>
        <fullName evidence="5">HEPN domain-containing protein</fullName>
    </recommendedName>
</protein>
<dbReference type="EMBL" id="QRVA01000039">
    <property type="protein sequence ID" value="RGS12197.1"/>
    <property type="molecule type" value="Genomic_DNA"/>
</dbReference>
<organism evidence="1 3">
    <name type="scientific">Segatella copri</name>
    <dbReference type="NCBI Taxonomy" id="165179"/>
    <lineage>
        <taxon>Bacteria</taxon>
        <taxon>Pseudomonadati</taxon>
        <taxon>Bacteroidota</taxon>
        <taxon>Bacteroidia</taxon>
        <taxon>Bacteroidales</taxon>
        <taxon>Prevotellaceae</taxon>
        <taxon>Segatella</taxon>
    </lineage>
</organism>
<evidence type="ECO:0000313" key="4">
    <source>
        <dbReference type="Proteomes" id="UP000286501"/>
    </source>
</evidence>
<gene>
    <name evidence="2" type="ORF">DW250_14880</name>
    <name evidence="1" type="ORF">DWY11_12620</name>
</gene>
<dbReference type="AlphaFoldDB" id="A0A174MCD5"/>
<evidence type="ECO:0000313" key="1">
    <source>
        <dbReference type="EMBL" id="RGS12197.1"/>
    </source>
</evidence>
<dbReference type="Proteomes" id="UP000283872">
    <property type="component" value="Unassembled WGS sequence"/>
</dbReference>
<comment type="caution">
    <text evidence="1">The sequence shown here is derived from an EMBL/GenBank/DDBJ whole genome shotgun (WGS) entry which is preliminary data.</text>
</comment>
<evidence type="ECO:0008006" key="5">
    <source>
        <dbReference type="Google" id="ProtNLM"/>
    </source>
</evidence>
<dbReference type="EMBL" id="QRIN01000097">
    <property type="protein sequence ID" value="RHG61762.1"/>
    <property type="molecule type" value="Genomic_DNA"/>
</dbReference>
<dbReference type="Proteomes" id="UP000286501">
    <property type="component" value="Unassembled WGS sequence"/>
</dbReference>
<reference evidence="3 4" key="1">
    <citation type="submission" date="2018-08" db="EMBL/GenBank/DDBJ databases">
        <title>A genome reference for cultivated species of the human gut microbiota.</title>
        <authorList>
            <person name="Zou Y."/>
            <person name="Xue W."/>
            <person name="Luo G."/>
        </authorList>
    </citation>
    <scope>NUCLEOTIDE SEQUENCE [LARGE SCALE GENOMIC DNA]</scope>
    <source>
        <strain evidence="1 3">AF24-12</strain>
        <strain evidence="2 4">AM22-1</strain>
    </source>
</reference>
<sequence length="145" mass="16875">MKISEMVMNQKQFLYVLAKLIEGTEAYLSCRNLLLSGIKLIGNDDLMHGLDDLRKALEMLLKKKLHNKLPIERQSSKRVVKLIEENGWGKVGQTLWPYLKYIFQKYQNAYVKHDDGTRITEQDADLCVKQALLLMMYIVSKKENV</sequence>
<name>A0A174MCD5_9BACT</name>
<evidence type="ECO:0000313" key="2">
    <source>
        <dbReference type="EMBL" id="RHG61762.1"/>
    </source>
</evidence>
<evidence type="ECO:0000313" key="3">
    <source>
        <dbReference type="Proteomes" id="UP000283872"/>
    </source>
</evidence>